<dbReference type="Gene3D" id="3.30.2310.20">
    <property type="entry name" value="RelE-like"/>
    <property type="match status" value="1"/>
</dbReference>
<comment type="caution">
    <text evidence="3">The sequence shown here is derived from an EMBL/GenBank/DDBJ whole genome shotgun (WGS) entry which is preliminary data.</text>
</comment>
<dbReference type="InterPro" id="IPR051803">
    <property type="entry name" value="TA_system_RelE-like_toxin"/>
</dbReference>
<dbReference type="Pfam" id="PF05016">
    <property type="entry name" value="ParE_toxin"/>
    <property type="match status" value="1"/>
</dbReference>
<evidence type="ECO:0000256" key="1">
    <source>
        <dbReference type="ARBA" id="ARBA00006226"/>
    </source>
</evidence>
<dbReference type="RefSeq" id="WP_165257688.1">
    <property type="nucleotide sequence ID" value="NZ_JAAKGT010000003.1"/>
</dbReference>
<comment type="similarity">
    <text evidence="1">Belongs to the RelE toxin family.</text>
</comment>
<dbReference type="InterPro" id="IPR007712">
    <property type="entry name" value="RelE/ParE_toxin"/>
</dbReference>
<reference evidence="3" key="1">
    <citation type="submission" date="2020-02" db="EMBL/GenBank/DDBJ databases">
        <authorList>
            <person name="Gao J."/>
            <person name="Sun J."/>
        </authorList>
    </citation>
    <scope>NUCLEOTIDE SEQUENCE</scope>
    <source>
        <strain evidence="3">602-2</strain>
    </source>
</reference>
<accession>A0A6G4QVD4</accession>
<gene>
    <name evidence="3" type="ORF">G5B46_08310</name>
</gene>
<evidence type="ECO:0000256" key="2">
    <source>
        <dbReference type="ARBA" id="ARBA00022649"/>
    </source>
</evidence>
<dbReference type="PANTHER" id="PTHR33755">
    <property type="entry name" value="TOXIN PARE1-RELATED"/>
    <property type="match status" value="1"/>
</dbReference>
<protein>
    <submittedName>
        <fullName evidence="3">Type II toxin-antitoxin system RelE/ParE family toxin</fullName>
    </submittedName>
</protein>
<proteinExistence type="inferred from homology"/>
<name>A0A6G4QVD4_9CAUL</name>
<dbReference type="AlphaFoldDB" id="A0A6G4QVD4"/>
<dbReference type="EMBL" id="JAAKGT010000003">
    <property type="protein sequence ID" value="NGM49606.1"/>
    <property type="molecule type" value="Genomic_DNA"/>
</dbReference>
<evidence type="ECO:0000313" key="3">
    <source>
        <dbReference type="EMBL" id="NGM49606.1"/>
    </source>
</evidence>
<dbReference type="PANTHER" id="PTHR33755:SF6">
    <property type="entry name" value="PLASMID STABILIZATION SYSTEM PROTEIN"/>
    <property type="match status" value="1"/>
</dbReference>
<keyword evidence="2" id="KW-1277">Toxin-antitoxin system</keyword>
<dbReference type="InterPro" id="IPR035093">
    <property type="entry name" value="RelE/ParE_toxin_dom_sf"/>
</dbReference>
<organism evidence="3">
    <name type="scientific">Caulobacter sp. 602-2</name>
    <dbReference type="NCBI Taxonomy" id="2710887"/>
    <lineage>
        <taxon>Bacteria</taxon>
        <taxon>Pseudomonadati</taxon>
        <taxon>Pseudomonadota</taxon>
        <taxon>Alphaproteobacteria</taxon>
        <taxon>Caulobacterales</taxon>
        <taxon>Caulobacteraceae</taxon>
        <taxon>Caulobacter</taxon>
    </lineage>
</organism>
<sequence>MKRLRFSRRAELDLVGIGDWIAADRPMAARRLVARLISGAEALRATPEMAPLVSHYGEGVRGLSVRPYIILYRVSGEVVFIERVIHGARSPKTIR</sequence>